<dbReference type="Gene3D" id="1.10.1740.10">
    <property type="match status" value="1"/>
</dbReference>
<dbReference type="PANTHER" id="PTHR47756:SF2">
    <property type="entry name" value="BLL6612 PROTEIN"/>
    <property type="match status" value="1"/>
</dbReference>
<dbReference type="PANTHER" id="PTHR47756">
    <property type="entry name" value="BLL6612 PROTEIN-RELATED"/>
    <property type="match status" value="1"/>
</dbReference>
<sequence length="408" mass="44507">MTAAAAVSAAFRTEWSRIVATLIAWSGDWDLAEEAAQEAFAQALRTWPRDGVPDRPGAWLTTTARRRAIDRLRRDRLPIPHVPPPPATPGPFADDRLRLIFTCCHPALPFPARVVLALRTLTGLTTAEIARAFDVPEPTMAKRLVRAKHRIREAAIPYRVPSPEDLPDRTDAVLAVLYLLYNEGYTATAADTLDRPDLRAEATYLAGLLADLLPADPEVVGLHALLLLHQSRAATRTDPDGTLVPLEDQDRTAWDHRLIATALTALRHTTSPRTVVSPGRDGPLGPYRLQAMIAACHCVAARARDTDWARVVTLYDALYAQVPSPAVALNRAVAVAMATTPGAGLALLDDLPPTPHHPAVRADLLRRLGRAAEAAGQYRQALTATANEGERRYLRRRLAEVAPNQVGR</sequence>
<accession>A0A7Z0WS17</accession>
<dbReference type="OrthoDB" id="9780299at2"/>
<dbReference type="AlphaFoldDB" id="A0A7Z0WS17"/>
<feature type="domain" description="RNA polymerase sigma-70 region 2" evidence="5">
    <location>
        <begin position="19"/>
        <end position="76"/>
    </location>
</feature>
<dbReference type="SUPFAM" id="SSF88946">
    <property type="entry name" value="Sigma2 domain of RNA polymerase sigma factors"/>
    <property type="match status" value="1"/>
</dbReference>
<comment type="similarity">
    <text evidence="1">Belongs to the sigma-70 factor family. ECF subfamily.</text>
</comment>
<dbReference type="GO" id="GO:0016987">
    <property type="term" value="F:sigma factor activity"/>
    <property type="evidence" value="ECO:0007669"/>
    <property type="project" value="UniProtKB-KW"/>
</dbReference>
<dbReference type="Pfam" id="PF08281">
    <property type="entry name" value="Sigma70_r4_2"/>
    <property type="match status" value="1"/>
</dbReference>
<dbReference type="InterPro" id="IPR007627">
    <property type="entry name" value="RNA_pol_sigma70_r2"/>
</dbReference>
<evidence type="ECO:0000259" key="5">
    <source>
        <dbReference type="Pfam" id="PF04542"/>
    </source>
</evidence>
<dbReference type="Pfam" id="PF04542">
    <property type="entry name" value="Sigma70_r2"/>
    <property type="match status" value="1"/>
</dbReference>
<dbReference type="GO" id="GO:0003677">
    <property type="term" value="F:DNA binding"/>
    <property type="evidence" value="ECO:0007669"/>
    <property type="project" value="InterPro"/>
</dbReference>
<keyword evidence="3" id="KW-0731">Sigma factor</keyword>
<feature type="domain" description="RNA polymerase sigma factor 70 region 4 type 2" evidence="6">
    <location>
        <begin position="100"/>
        <end position="148"/>
    </location>
</feature>
<name>A0A7Z0WS17_9PSEU</name>
<evidence type="ECO:0000256" key="3">
    <source>
        <dbReference type="ARBA" id="ARBA00023082"/>
    </source>
</evidence>
<dbReference type="InterPro" id="IPR036388">
    <property type="entry name" value="WH-like_DNA-bd_sf"/>
</dbReference>
<comment type="caution">
    <text evidence="8">The sequence shown here is derived from an EMBL/GenBank/DDBJ whole genome shotgun (WGS) entry which is preliminary data.</text>
</comment>
<evidence type="ECO:0000313" key="9">
    <source>
        <dbReference type="Proteomes" id="UP000185696"/>
    </source>
</evidence>
<organism evidence="8 9">
    <name type="scientific">Actinophytocola xinjiangensis</name>
    <dbReference type="NCBI Taxonomy" id="485602"/>
    <lineage>
        <taxon>Bacteria</taxon>
        <taxon>Bacillati</taxon>
        <taxon>Actinomycetota</taxon>
        <taxon>Actinomycetes</taxon>
        <taxon>Pseudonocardiales</taxon>
        <taxon>Pseudonocardiaceae</taxon>
    </lineage>
</organism>
<dbReference type="InterPro" id="IPR046531">
    <property type="entry name" value="DUF6596"/>
</dbReference>
<dbReference type="EMBL" id="MSIF01000004">
    <property type="protein sequence ID" value="OLF11698.1"/>
    <property type="molecule type" value="Genomic_DNA"/>
</dbReference>
<evidence type="ECO:0000256" key="4">
    <source>
        <dbReference type="ARBA" id="ARBA00023163"/>
    </source>
</evidence>
<keyword evidence="2" id="KW-0805">Transcription regulation</keyword>
<dbReference type="SUPFAM" id="SSF88659">
    <property type="entry name" value="Sigma3 and sigma4 domains of RNA polymerase sigma factors"/>
    <property type="match status" value="1"/>
</dbReference>
<keyword evidence="9" id="KW-1185">Reference proteome</keyword>
<feature type="domain" description="DUF6596" evidence="7">
    <location>
        <begin position="169"/>
        <end position="268"/>
    </location>
</feature>
<reference evidence="8 9" key="1">
    <citation type="submission" date="2016-12" db="EMBL/GenBank/DDBJ databases">
        <title>The draft genome sequence of Actinophytocola xinjiangensis.</title>
        <authorList>
            <person name="Wang W."/>
            <person name="Yuan L."/>
        </authorList>
    </citation>
    <scope>NUCLEOTIDE SEQUENCE [LARGE SCALE GENOMIC DNA]</scope>
    <source>
        <strain evidence="8 9">CGMCC 4.4663</strain>
    </source>
</reference>
<dbReference type="Gene3D" id="1.10.10.10">
    <property type="entry name" value="Winged helix-like DNA-binding domain superfamily/Winged helix DNA-binding domain"/>
    <property type="match status" value="1"/>
</dbReference>
<protein>
    <submittedName>
        <fullName evidence="8">RNA polymerase subunit sigma-24</fullName>
    </submittedName>
</protein>
<gene>
    <name evidence="8" type="ORF">BLA60_12285</name>
</gene>
<evidence type="ECO:0000313" key="8">
    <source>
        <dbReference type="EMBL" id="OLF11698.1"/>
    </source>
</evidence>
<evidence type="ECO:0000256" key="1">
    <source>
        <dbReference type="ARBA" id="ARBA00010641"/>
    </source>
</evidence>
<evidence type="ECO:0000259" key="7">
    <source>
        <dbReference type="Pfam" id="PF20239"/>
    </source>
</evidence>
<dbReference type="InterPro" id="IPR013325">
    <property type="entry name" value="RNA_pol_sigma_r2"/>
</dbReference>
<evidence type="ECO:0000259" key="6">
    <source>
        <dbReference type="Pfam" id="PF08281"/>
    </source>
</evidence>
<dbReference type="InterPro" id="IPR013249">
    <property type="entry name" value="RNA_pol_sigma70_r4_t2"/>
</dbReference>
<keyword evidence="4" id="KW-0804">Transcription</keyword>
<proteinExistence type="inferred from homology"/>
<evidence type="ECO:0000256" key="2">
    <source>
        <dbReference type="ARBA" id="ARBA00023015"/>
    </source>
</evidence>
<dbReference type="InterPro" id="IPR013324">
    <property type="entry name" value="RNA_pol_sigma_r3/r4-like"/>
</dbReference>
<dbReference type="RefSeq" id="WP_075132932.1">
    <property type="nucleotide sequence ID" value="NZ_MSIF01000004.1"/>
</dbReference>
<dbReference type="Pfam" id="PF20239">
    <property type="entry name" value="DUF6596"/>
    <property type="match status" value="1"/>
</dbReference>
<dbReference type="GO" id="GO:0006352">
    <property type="term" value="P:DNA-templated transcription initiation"/>
    <property type="evidence" value="ECO:0007669"/>
    <property type="project" value="InterPro"/>
</dbReference>
<dbReference type="Proteomes" id="UP000185696">
    <property type="component" value="Unassembled WGS sequence"/>
</dbReference>